<evidence type="ECO:0000313" key="1">
    <source>
        <dbReference type="EMBL" id="BAE72786.1"/>
    </source>
</evidence>
<dbReference type="GeneID" id="5142546"/>
<reference evidence="1 2" key="1">
    <citation type="journal article" date="2006" name="J. Gen. Plant Pathol.">
        <title>Sequence analysis of the genome of OP2, a lytic bacteriophage of Xanthomonas oryzae pv. oryzae.</title>
        <authorList>
            <person name="Inoue Y."/>
            <person name="Matsuura T."/>
            <person name="Ohara T."/>
            <person name="Azegami K."/>
        </authorList>
    </citation>
    <scope>NUCLEOTIDE SEQUENCE [LARGE SCALE GENOMIC DNA]</scope>
</reference>
<name>Q2NPB0_9CAUD</name>
<dbReference type="RefSeq" id="YP_453639.1">
    <property type="nucleotide sequence ID" value="NC_007710.1"/>
</dbReference>
<protein>
    <submittedName>
        <fullName evidence="1">Uncharacterized protein</fullName>
    </submittedName>
</protein>
<evidence type="ECO:0000313" key="2">
    <source>
        <dbReference type="Proteomes" id="UP000001238"/>
    </source>
</evidence>
<dbReference type="Proteomes" id="UP000001238">
    <property type="component" value="Segment"/>
</dbReference>
<proteinExistence type="predicted"/>
<dbReference type="KEGG" id="vg:5142546"/>
<organism evidence="1 2">
    <name type="scientific">Xanthomonas phage OP2</name>
    <dbReference type="NCBI Taxonomy" id="331627"/>
    <lineage>
        <taxon>Viruses</taxon>
        <taxon>Duplodnaviria</taxon>
        <taxon>Heunggongvirae</taxon>
        <taxon>Uroviricota</taxon>
        <taxon>Caudoviricetes</taxon>
        <taxon>Kantovirinae</taxon>
        <taxon>Tsukubavirus</taxon>
        <taxon>Tsukubavirus OP2</taxon>
    </lineage>
</organism>
<dbReference type="EMBL" id="AP008986">
    <property type="protein sequence ID" value="BAE72786.1"/>
    <property type="molecule type" value="Genomic_DNA"/>
</dbReference>
<accession>Q2NPB0</accession>
<keyword evidence="2" id="KW-1185">Reference proteome</keyword>
<sequence length="60" mass="6396">MNTDRTIHIACNVVAIRNPRTESVASFVLRAAQLFVAVAKAPVVPARAPATRTNHGNSLT</sequence>
<reference evidence="2" key="2">
    <citation type="journal article" date="2006" name="J. Gen. Plant Pathol.">
        <title>Sequence analysis of the genome of OP2, a lytic bacteriophage of Xanthomonas oryzae pv. oryzae..</title>
        <authorList>
            <person name="Inoue Y."/>
            <person name="Matsuura T."/>
            <person name="Ohara T."/>
            <person name="Azegami K."/>
        </authorList>
    </citation>
    <scope>NUCLEOTIDE SEQUENCE [LARGE SCALE GENOMIC DNA]</scope>
</reference>